<dbReference type="AlphaFoldDB" id="A0A1C3Y5N7"/>
<dbReference type="InterPro" id="IPR050707">
    <property type="entry name" value="HTH_MetabolicPath_Reg"/>
</dbReference>
<dbReference type="Pfam" id="PF09339">
    <property type="entry name" value="HTH_IclR"/>
    <property type="match status" value="1"/>
</dbReference>
<name>A0A1C3Y5N7_9HYPH</name>
<dbReference type="Pfam" id="PF01614">
    <property type="entry name" value="IclR_C"/>
    <property type="match status" value="1"/>
</dbReference>
<dbReference type="InterPro" id="IPR036390">
    <property type="entry name" value="WH_DNA-bd_sf"/>
</dbReference>
<dbReference type="PANTHER" id="PTHR30136">
    <property type="entry name" value="HELIX-TURN-HELIX TRANSCRIPTIONAL REGULATOR, ICLR FAMILY"/>
    <property type="match status" value="1"/>
</dbReference>
<dbReference type="InterPro" id="IPR014757">
    <property type="entry name" value="Tscrpt_reg_IclR_C"/>
</dbReference>
<dbReference type="SUPFAM" id="SSF55781">
    <property type="entry name" value="GAF domain-like"/>
    <property type="match status" value="1"/>
</dbReference>
<evidence type="ECO:0000256" key="3">
    <source>
        <dbReference type="ARBA" id="ARBA00023163"/>
    </source>
</evidence>
<sequence length="292" mass="31942">MELSDYAGLSVKGARLSKADQCNGTETMTSTDSMAQTTRETGTLGKLMVLLDLVTHADTPLRFTDILALTSQPRGTLHRQLSHLVEEGLLELDGDGRYAPGLRLLDFAARSWARNEFRLIAEPHLVELQQATGETVHLGVLRGQSIIYLDKVEGRQPVRMYSQIGNASPCYCTGVGKAALSLLPSENLVDLLAGLSFTSFTASTHASAETLTAEIREIAEQGYAFDREEHEAGIRCVAAPVWSEDRTFIGGISVTGPAYRLSMELLRQWAVPVQLAAARIMEGMRIRLGPRR</sequence>
<feature type="domain" description="HTH iclR-type" evidence="4">
    <location>
        <begin position="41"/>
        <end position="102"/>
    </location>
</feature>
<dbReference type="SUPFAM" id="SSF46785">
    <property type="entry name" value="Winged helix' DNA-binding domain"/>
    <property type="match status" value="1"/>
</dbReference>
<feature type="domain" description="IclR-ED" evidence="5">
    <location>
        <begin position="103"/>
        <end position="286"/>
    </location>
</feature>
<dbReference type="PROSITE" id="PS51078">
    <property type="entry name" value="ICLR_ED"/>
    <property type="match status" value="1"/>
</dbReference>
<dbReference type="GO" id="GO:0003677">
    <property type="term" value="F:DNA binding"/>
    <property type="evidence" value="ECO:0007669"/>
    <property type="project" value="UniProtKB-KW"/>
</dbReference>
<gene>
    <name evidence="6" type="ORF">GA0061105_108103</name>
</gene>
<proteinExistence type="predicted"/>
<evidence type="ECO:0000256" key="2">
    <source>
        <dbReference type="ARBA" id="ARBA00023125"/>
    </source>
</evidence>
<keyword evidence="3" id="KW-0804">Transcription</keyword>
<dbReference type="Gene3D" id="3.30.450.40">
    <property type="match status" value="1"/>
</dbReference>
<evidence type="ECO:0000259" key="4">
    <source>
        <dbReference type="PROSITE" id="PS51077"/>
    </source>
</evidence>
<reference evidence="6 7" key="1">
    <citation type="submission" date="2016-08" db="EMBL/GenBank/DDBJ databases">
        <authorList>
            <person name="Seilhamer J.J."/>
        </authorList>
    </citation>
    <scope>NUCLEOTIDE SEQUENCE [LARGE SCALE GENOMIC DNA]</scope>
    <source>
        <strain evidence="6 7">HBR26</strain>
    </source>
</reference>
<accession>A0A1C3Y5N7</accession>
<protein>
    <submittedName>
        <fullName evidence="6">Transcriptional regulator, IclR family</fullName>
    </submittedName>
</protein>
<dbReference type="InterPro" id="IPR036388">
    <property type="entry name" value="WH-like_DNA-bd_sf"/>
</dbReference>
<dbReference type="EMBL" id="FMAJ01000008">
    <property type="protein sequence ID" value="SCB59746.1"/>
    <property type="molecule type" value="Genomic_DNA"/>
</dbReference>
<dbReference type="InterPro" id="IPR029016">
    <property type="entry name" value="GAF-like_dom_sf"/>
</dbReference>
<dbReference type="PANTHER" id="PTHR30136:SF24">
    <property type="entry name" value="HTH-TYPE TRANSCRIPTIONAL REPRESSOR ALLR"/>
    <property type="match status" value="1"/>
</dbReference>
<dbReference type="STRING" id="1138170.GA0061105_108103"/>
<dbReference type="InterPro" id="IPR005471">
    <property type="entry name" value="Tscrpt_reg_IclR_N"/>
</dbReference>
<dbReference type="Proteomes" id="UP000198723">
    <property type="component" value="Unassembled WGS sequence"/>
</dbReference>
<keyword evidence="1" id="KW-0805">Transcription regulation</keyword>
<dbReference type="PROSITE" id="PS51077">
    <property type="entry name" value="HTH_ICLR"/>
    <property type="match status" value="1"/>
</dbReference>
<evidence type="ECO:0000256" key="1">
    <source>
        <dbReference type="ARBA" id="ARBA00023015"/>
    </source>
</evidence>
<dbReference type="SMART" id="SM00346">
    <property type="entry name" value="HTH_ICLR"/>
    <property type="match status" value="1"/>
</dbReference>
<organism evidence="6 7">
    <name type="scientific">Rhizobium aethiopicum</name>
    <dbReference type="NCBI Taxonomy" id="1138170"/>
    <lineage>
        <taxon>Bacteria</taxon>
        <taxon>Pseudomonadati</taxon>
        <taxon>Pseudomonadota</taxon>
        <taxon>Alphaproteobacteria</taxon>
        <taxon>Hyphomicrobiales</taxon>
        <taxon>Rhizobiaceae</taxon>
        <taxon>Rhizobium/Agrobacterium group</taxon>
        <taxon>Rhizobium</taxon>
    </lineage>
</organism>
<evidence type="ECO:0000313" key="6">
    <source>
        <dbReference type="EMBL" id="SCB59746.1"/>
    </source>
</evidence>
<keyword evidence="2" id="KW-0238">DNA-binding</keyword>
<dbReference type="GO" id="GO:0003700">
    <property type="term" value="F:DNA-binding transcription factor activity"/>
    <property type="evidence" value="ECO:0007669"/>
    <property type="project" value="TreeGrafter"/>
</dbReference>
<dbReference type="GO" id="GO:0045892">
    <property type="term" value="P:negative regulation of DNA-templated transcription"/>
    <property type="evidence" value="ECO:0007669"/>
    <property type="project" value="TreeGrafter"/>
</dbReference>
<dbReference type="Gene3D" id="1.10.10.10">
    <property type="entry name" value="Winged helix-like DNA-binding domain superfamily/Winged helix DNA-binding domain"/>
    <property type="match status" value="1"/>
</dbReference>
<evidence type="ECO:0000259" key="5">
    <source>
        <dbReference type="PROSITE" id="PS51078"/>
    </source>
</evidence>
<evidence type="ECO:0000313" key="7">
    <source>
        <dbReference type="Proteomes" id="UP000198723"/>
    </source>
</evidence>